<sequence>MELSFNQSISTTVYSIFTLGLHPSNKVSSPGQSLGSPFWHTLVRIVEPNPHVTEQSLTAPHGPQDGQGPLSQDTVSSESPKHPPLPAKPPDKKT</sequence>
<proteinExistence type="predicted"/>
<feature type="region of interest" description="Disordered" evidence="1">
    <location>
        <begin position="50"/>
        <end position="94"/>
    </location>
</feature>
<evidence type="ECO:0000313" key="3">
    <source>
        <dbReference type="Proteomes" id="UP001642483"/>
    </source>
</evidence>
<evidence type="ECO:0000256" key="1">
    <source>
        <dbReference type="SAM" id="MobiDB-lite"/>
    </source>
</evidence>
<name>A0ABP0F8M0_CLALP</name>
<organism evidence="2 3">
    <name type="scientific">Clavelina lepadiformis</name>
    <name type="common">Light-bulb sea squirt</name>
    <name type="synonym">Ascidia lepadiformis</name>
    <dbReference type="NCBI Taxonomy" id="159417"/>
    <lineage>
        <taxon>Eukaryota</taxon>
        <taxon>Metazoa</taxon>
        <taxon>Chordata</taxon>
        <taxon>Tunicata</taxon>
        <taxon>Ascidiacea</taxon>
        <taxon>Aplousobranchia</taxon>
        <taxon>Clavelinidae</taxon>
        <taxon>Clavelina</taxon>
    </lineage>
</organism>
<dbReference type="Proteomes" id="UP001642483">
    <property type="component" value="Unassembled WGS sequence"/>
</dbReference>
<evidence type="ECO:0000313" key="2">
    <source>
        <dbReference type="EMBL" id="CAK8676045.1"/>
    </source>
</evidence>
<accession>A0ABP0F8M0</accession>
<protein>
    <submittedName>
        <fullName evidence="2">Uncharacterized protein</fullName>
    </submittedName>
</protein>
<reference evidence="2 3" key="1">
    <citation type="submission" date="2024-02" db="EMBL/GenBank/DDBJ databases">
        <authorList>
            <person name="Daric V."/>
            <person name="Darras S."/>
        </authorList>
    </citation>
    <scope>NUCLEOTIDE SEQUENCE [LARGE SCALE GENOMIC DNA]</scope>
</reference>
<gene>
    <name evidence="2" type="ORF">CVLEPA_LOCUS5550</name>
</gene>
<comment type="caution">
    <text evidence="2">The sequence shown here is derived from an EMBL/GenBank/DDBJ whole genome shotgun (WGS) entry which is preliminary data.</text>
</comment>
<keyword evidence="3" id="KW-1185">Reference proteome</keyword>
<feature type="compositionally biased region" description="Polar residues" evidence="1">
    <location>
        <begin position="69"/>
        <end position="78"/>
    </location>
</feature>
<dbReference type="EMBL" id="CAWYQH010000024">
    <property type="protein sequence ID" value="CAK8676045.1"/>
    <property type="molecule type" value="Genomic_DNA"/>
</dbReference>